<dbReference type="InterPro" id="IPR001214">
    <property type="entry name" value="SET_dom"/>
</dbReference>
<organism evidence="9 10">
    <name type="scientific">Coilia grayii</name>
    <name type="common">Gray's grenadier anchovy</name>
    <dbReference type="NCBI Taxonomy" id="363190"/>
    <lineage>
        <taxon>Eukaryota</taxon>
        <taxon>Metazoa</taxon>
        <taxon>Chordata</taxon>
        <taxon>Craniata</taxon>
        <taxon>Vertebrata</taxon>
        <taxon>Euteleostomi</taxon>
        <taxon>Actinopterygii</taxon>
        <taxon>Neopterygii</taxon>
        <taxon>Teleostei</taxon>
        <taxon>Clupei</taxon>
        <taxon>Clupeiformes</taxon>
        <taxon>Clupeoidei</taxon>
        <taxon>Engraulidae</taxon>
        <taxon>Coilinae</taxon>
        <taxon>Coilia</taxon>
    </lineage>
</organism>
<evidence type="ECO:0000256" key="2">
    <source>
        <dbReference type="ARBA" id="ARBA00022771"/>
    </source>
</evidence>
<feature type="compositionally biased region" description="Pro residues" evidence="6">
    <location>
        <begin position="1452"/>
        <end position="1461"/>
    </location>
</feature>
<dbReference type="Pfam" id="PF00856">
    <property type="entry name" value="SET"/>
    <property type="match status" value="1"/>
</dbReference>
<dbReference type="SMART" id="SM00249">
    <property type="entry name" value="PHD"/>
    <property type="match status" value="1"/>
</dbReference>
<feature type="compositionally biased region" description="Pro residues" evidence="6">
    <location>
        <begin position="1638"/>
        <end position="1647"/>
    </location>
</feature>
<reference evidence="9 10" key="1">
    <citation type="submission" date="2024-09" db="EMBL/GenBank/DDBJ databases">
        <title>A chromosome-level genome assembly of Gray's grenadier anchovy, Coilia grayii.</title>
        <authorList>
            <person name="Fu Z."/>
        </authorList>
    </citation>
    <scope>NUCLEOTIDE SEQUENCE [LARGE SCALE GENOMIC DNA]</scope>
    <source>
        <strain evidence="9">G4</strain>
        <tissue evidence="9">Muscle</tissue>
    </source>
</reference>
<dbReference type="EMBL" id="JBHFQA010000002">
    <property type="protein sequence ID" value="KAL2102900.1"/>
    <property type="molecule type" value="Genomic_DNA"/>
</dbReference>
<feature type="region of interest" description="Disordered" evidence="6">
    <location>
        <begin position="1122"/>
        <end position="1660"/>
    </location>
</feature>
<feature type="compositionally biased region" description="Basic and acidic residues" evidence="6">
    <location>
        <begin position="511"/>
        <end position="522"/>
    </location>
</feature>
<keyword evidence="1" id="KW-0479">Metal-binding</keyword>
<gene>
    <name evidence="9" type="ORF">ACEWY4_002068</name>
</gene>
<feature type="compositionally biased region" description="Low complexity" evidence="6">
    <location>
        <begin position="1323"/>
        <end position="1337"/>
    </location>
</feature>
<dbReference type="Proteomes" id="UP001591681">
    <property type="component" value="Unassembled WGS sequence"/>
</dbReference>
<feature type="compositionally biased region" description="Pro residues" evidence="6">
    <location>
        <begin position="1596"/>
        <end position="1627"/>
    </location>
</feature>
<feature type="compositionally biased region" description="Low complexity" evidence="6">
    <location>
        <begin position="841"/>
        <end position="850"/>
    </location>
</feature>
<dbReference type="PROSITE" id="PS50016">
    <property type="entry name" value="ZF_PHD_2"/>
    <property type="match status" value="1"/>
</dbReference>
<dbReference type="Gene3D" id="3.30.40.10">
    <property type="entry name" value="Zinc/RING finger domain, C3HC4 (zinc finger)"/>
    <property type="match status" value="1"/>
</dbReference>
<dbReference type="GO" id="GO:0008270">
    <property type="term" value="F:zinc ion binding"/>
    <property type="evidence" value="ECO:0007669"/>
    <property type="project" value="UniProtKB-KW"/>
</dbReference>
<feature type="domain" description="PHD-type" evidence="7">
    <location>
        <begin position="117"/>
        <end position="165"/>
    </location>
</feature>
<feature type="compositionally biased region" description="Polar residues" evidence="6">
    <location>
        <begin position="1507"/>
        <end position="1516"/>
    </location>
</feature>
<feature type="compositionally biased region" description="Low complexity" evidence="6">
    <location>
        <begin position="676"/>
        <end position="693"/>
    </location>
</feature>
<dbReference type="PROSITE" id="PS50280">
    <property type="entry name" value="SET"/>
    <property type="match status" value="1"/>
</dbReference>
<evidence type="ECO:0000313" key="10">
    <source>
        <dbReference type="Proteomes" id="UP001591681"/>
    </source>
</evidence>
<dbReference type="FunFam" id="3.30.40.10:FF:000150">
    <property type="entry name" value="Inactive histone-lysine N-methyltransferase 2E"/>
    <property type="match status" value="1"/>
</dbReference>
<dbReference type="SUPFAM" id="SSF57903">
    <property type="entry name" value="FYVE/PHD zinc finger"/>
    <property type="match status" value="1"/>
</dbReference>
<dbReference type="GO" id="GO:0006325">
    <property type="term" value="P:chromatin organization"/>
    <property type="evidence" value="ECO:0007669"/>
    <property type="project" value="UniProtKB-KW"/>
</dbReference>
<dbReference type="CDD" id="cd19182">
    <property type="entry name" value="SET_KMT2E"/>
    <property type="match status" value="1"/>
</dbReference>
<feature type="compositionally biased region" description="Polar residues" evidence="6">
    <location>
        <begin position="1077"/>
        <end position="1086"/>
    </location>
</feature>
<dbReference type="PANTHER" id="PTHR46462">
    <property type="entry name" value="UPSET, ISOFORM A"/>
    <property type="match status" value="1"/>
</dbReference>
<feature type="compositionally biased region" description="Low complexity" evidence="6">
    <location>
        <begin position="1628"/>
        <end position="1637"/>
    </location>
</feature>
<dbReference type="InterPro" id="IPR011011">
    <property type="entry name" value="Znf_FYVE_PHD"/>
</dbReference>
<feature type="compositionally biased region" description="Low complexity" evidence="6">
    <location>
        <begin position="1391"/>
        <end position="1401"/>
    </location>
</feature>
<feature type="compositionally biased region" description="Low complexity" evidence="6">
    <location>
        <begin position="1196"/>
        <end position="1211"/>
    </location>
</feature>
<evidence type="ECO:0000259" key="8">
    <source>
        <dbReference type="PROSITE" id="PS50280"/>
    </source>
</evidence>
<feature type="compositionally biased region" description="Pro residues" evidence="6">
    <location>
        <begin position="1482"/>
        <end position="1497"/>
    </location>
</feature>
<keyword evidence="4" id="KW-0156">Chromatin regulator</keyword>
<feature type="compositionally biased region" description="Polar residues" evidence="6">
    <location>
        <begin position="1019"/>
        <end position="1028"/>
    </location>
</feature>
<feature type="domain" description="SET" evidence="8">
    <location>
        <begin position="321"/>
        <end position="438"/>
    </location>
</feature>
<keyword evidence="10" id="KW-1185">Reference proteome</keyword>
<dbReference type="InterPro" id="IPR019787">
    <property type="entry name" value="Znf_PHD-finger"/>
</dbReference>
<dbReference type="InterPro" id="IPR019786">
    <property type="entry name" value="Zinc_finger_PHD-type_CS"/>
</dbReference>
<feature type="compositionally biased region" description="Pro residues" evidence="6">
    <location>
        <begin position="1519"/>
        <end position="1528"/>
    </location>
</feature>
<dbReference type="InterPro" id="IPR046341">
    <property type="entry name" value="SET_dom_sf"/>
</dbReference>
<evidence type="ECO:0008006" key="11">
    <source>
        <dbReference type="Google" id="ProtNLM"/>
    </source>
</evidence>
<dbReference type="PROSITE" id="PS01359">
    <property type="entry name" value="ZF_PHD_1"/>
    <property type="match status" value="1"/>
</dbReference>
<feature type="region of interest" description="Disordered" evidence="6">
    <location>
        <begin position="176"/>
        <end position="196"/>
    </location>
</feature>
<dbReference type="InterPro" id="IPR044434">
    <property type="entry name" value="KMT2E_SET"/>
</dbReference>
<feature type="region of interest" description="Disordered" evidence="6">
    <location>
        <begin position="787"/>
        <end position="877"/>
    </location>
</feature>
<keyword evidence="3" id="KW-0862">Zinc</keyword>
<evidence type="ECO:0000313" key="9">
    <source>
        <dbReference type="EMBL" id="KAL2102900.1"/>
    </source>
</evidence>
<feature type="region of interest" description="Disordered" evidence="6">
    <location>
        <begin position="482"/>
        <end position="522"/>
    </location>
</feature>
<dbReference type="PANTHER" id="PTHR46462:SF2">
    <property type="entry name" value="INACTIVE HISTONE-LYSINE N-METHYLTRANSFERASE 2E"/>
    <property type="match status" value="1"/>
</dbReference>
<feature type="compositionally biased region" description="Basic residues" evidence="6">
    <location>
        <begin position="713"/>
        <end position="723"/>
    </location>
</feature>
<name>A0ABD1KUS4_9TELE</name>
<dbReference type="InterPro" id="IPR001965">
    <property type="entry name" value="Znf_PHD"/>
</dbReference>
<sequence length="1660" mass="177057">MSIVVPVGVDTADTSYLNMAAGSDRPESVEASPVVVEKSSYPHQLYSSGSSHHSHSYIGLPYADHNYGARPPPTPPASPPPVVLIRPGDGLLVGGQDEASRGTTLSTSEDGSYGADITRCICGFTHDDGYMICCDKCSVWQHIDCMGIDRQHIPETYLCERCQPRSLDRDRAIVLQTRKRENMSDGDTSATESGDEVPLELYSAFQHTPTTLTLSTSRLGNKQVDKKRKRSGDKEPPPAARAKKAFREGSRKSSRVKGSAPDVDPTESASLWESKMKVWMERYEEASSNQYSEDVQTLLRIKEAGHAKTLAYNTHTASFKPPVESQVQKNKRILKAVRDLAPDSLIIEYRGKFMLRQQFEANGYFFKRPYPFVLFYSKFDGLEMCVDARSFGNDARFIRRSCTPNAEVRHVIEEGMLHLYIYSLRHISKGSEITIGFDYDYGSCKYKVDCACVKNHECPVLKHNLEPTENLGAGCGVDARRRRGSRKDKEVAGREREDSGQNQNLLLDGEAGAKAKSLSDAKQRKLSPLRLSISNNQTREERKMEAILQAFARMEKREKRREQALERISTKTEPATRSDIKEEPPATPEADSPASLQPLCDGIKEEPGLKPLPGGTAAKVSRSKQRKSFSRGRTHIGQQRRRARTISVCSDLPPGSPADPLEPLGPADHLEPPDGPTSAAATAAPPEPDLALPQRTPDSSPPHSGSPAPTPRHGNKYPKTKKHLVSEWMGGDKQERGAARTPEPPPERPLRISSDPEVLATQLNSLPGLALSPHVYTTPKHYVRFSSPFLAQRSPTAPGLPTARRRSRELPDTPPTSGSCKKRWLKQALEEEGSTSPASQPGLLLPSEGPLSPPLNGDSDSPLPFNGSCSIPELPTPLKKRRLCPLDACMSESSTPYGSPCATPTRADLSEAPGTPQLLATPPRVRHEDPNADALPSAPATPGNVTQGTLTPQGALTPFNVPQESDVSQDNSPEGSRRSSTQEVERAPSLLSSPTTRPPILPDAATSASAQDQKPAGAQSPSPDTQDSVAPPDDVTEGGADAEPLQSSDAPAYTPWMKSPERSGSGAGAGGSLSFSPVNSNLRDLTPSHTLEMGAFRLDSSGAGASVTPAAAFAEGAPFYQCGEEGGALGFSRSLSADGSGEGGGNTQNPPPKKKVSLLEYRKRQREARRSGSKAECGSPVATAPPVEMFPVAMETAPEQQQQQQQQQPAPQATPTPLQPGEEADAPPQGEREGGEGQWTSSTSVEQARERSYHRALLLSDHRKDKDADGEGEDGESAPVKDCPSPKSCKSPSSHTPCSPGPSARPPKDEESDTPTRPPSQQAAPKTPASKAAPLTPGRMAHPSPAPQAHYTGPPPPSSLLHSPKPPPPQPQGSPYRGQRAFHPAQPPNPAQVQVQVQAAPSGPASFAPYGSPQSAPPPPPPPPPAPPASAAYFPAQSAPTPAPFQAFQPGVAPPPPPPFAPGTQALLQPHHPPLHYQNAGAPPPPPPPPCPHPQPGPTLLHVNMQPPIQQHQVLLSNAPPPPPPPPQGQSGQSQLALKQQQQGPPPPPPPPPPPAPSSAAPPPHPYQTLGAYQAPLMHPAAPPPPTNPQVASAAYPPPHPQQTVLPPPPPPPPQQTPPSQTPPPQAPQLGGAARGAPAPPPPPGAPPFHNAGYMGTGWH</sequence>
<dbReference type="Pfam" id="PF20826">
    <property type="entry name" value="PHD_5"/>
    <property type="match status" value="1"/>
</dbReference>
<feature type="region of interest" description="Disordered" evidence="6">
    <location>
        <begin position="213"/>
        <end position="268"/>
    </location>
</feature>
<dbReference type="SUPFAM" id="SSF82199">
    <property type="entry name" value="SET domain"/>
    <property type="match status" value="1"/>
</dbReference>
<feature type="compositionally biased region" description="Basic and acidic residues" evidence="6">
    <location>
        <begin position="558"/>
        <end position="584"/>
    </location>
</feature>
<feature type="compositionally biased region" description="Pro residues" evidence="6">
    <location>
        <begin position="1415"/>
        <end position="1428"/>
    </location>
</feature>
<dbReference type="Gene3D" id="2.170.270.10">
    <property type="entry name" value="SET domain"/>
    <property type="match status" value="1"/>
</dbReference>
<evidence type="ECO:0000256" key="1">
    <source>
        <dbReference type="ARBA" id="ARBA00022723"/>
    </source>
</evidence>
<dbReference type="InterPro" id="IPR013083">
    <property type="entry name" value="Znf_RING/FYVE/PHD"/>
</dbReference>
<feature type="compositionally biased region" description="Pro residues" evidence="6">
    <location>
        <begin position="1353"/>
        <end position="1372"/>
    </location>
</feature>
<feature type="compositionally biased region" description="Basic and acidic residues" evidence="6">
    <location>
        <begin position="1260"/>
        <end position="1269"/>
    </location>
</feature>
<keyword evidence="2 5" id="KW-0863">Zinc-finger</keyword>
<comment type="caution">
    <text evidence="9">The sequence shown here is derived from an EMBL/GenBank/DDBJ whole genome shotgun (WGS) entry which is preliminary data.</text>
</comment>
<feature type="region of interest" description="Disordered" evidence="6">
    <location>
        <begin position="558"/>
        <end position="759"/>
    </location>
</feature>
<accession>A0ABD1KUS4</accession>
<dbReference type="CDD" id="cd15550">
    <property type="entry name" value="PHD_MLL5"/>
    <property type="match status" value="1"/>
</dbReference>
<feature type="compositionally biased region" description="Polar residues" evidence="6">
    <location>
        <begin position="943"/>
        <end position="982"/>
    </location>
</feature>
<feature type="compositionally biased region" description="Low complexity" evidence="6">
    <location>
        <begin position="1429"/>
        <end position="1451"/>
    </location>
</feature>
<feature type="region of interest" description="Disordered" evidence="6">
    <location>
        <begin position="889"/>
        <end position="1086"/>
    </location>
</feature>
<feature type="compositionally biased region" description="Basic residues" evidence="6">
    <location>
        <begin position="621"/>
        <end position="644"/>
    </location>
</feature>
<protein>
    <recommendedName>
        <fullName evidence="11">Inactive histone-lysine N-methyltransferase 2E</fullName>
    </recommendedName>
</protein>
<proteinExistence type="predicted"/>
<feature type="compositionally biased region" description="Low complexity" evidence="6">
    <location>
        <begin position="1529"/>
        <end position="1543"/>
    </location>
</feature>
<evidence type="ECO:0000256" key="4">
    <source>
        <dbReference type="ARBA" id="ARBA00022853"/>
    </source>
</evidence>
<feature type="compositionally biased region" description="Pro residues" evidence="6">
    <location>
        <begin position="1544"/>
        <end position="1566"/>
    </location>
</feature>
<evidence type="ECO:0000259" key="7">
    <source>
        <dbReference type="PROSITE" id="PS50016"/>
    </source>
</evidence>
<evidence type="ECO:0000256" key="5">
    <source>
        <dbReference type="PROSITE-ProRule" id="PRU00146"/>
    </source>
</evidence>
<feature type="compositionally biased region" description="Basic and acidic residues" evidence="6">
    <location>
        <begin position="487"/>
        <end position="499"/>
    </location>
</feature>
<evidence type="ECO:0000256" key="6">
    <source>
        <dbReference type="SAM" id="MobiDB-lite"/>
    </source>
</evidence>
<evidence type="ECO:0000256" key="3">
    <source>
        <dbReference type="ARBA" id="ARBA00022833"/>
    </source>
</evidence>
<dbReference type="SMART" id="SM00317">
    <property type="entry name" value="SET"/>
    <property type="match status" value="1"/>
</dbReference>
<feature type="compositionally biased region" description="Low complexity" evidence="6">
    <location>
        <begin position="1280"/>
        <end position="1298"/>
    </location>
</feature>